<reference evidence="2" key="2">
    <citation type="submission" date="2015-01" db="EMBL/GenBank/DDBJ databases">
        <title>Evolutionary Origins and Diversification of the Mycorrhizal Mutualists.</title>
        <authorList>
            <consortium name="DOE Joint Genome Institute"/>
            <consortium name="Mycorrhizal Genomics Consortium"/>
            <person name="Kohler A."/>
            <person name="Kuo A."/>
            <person name="Nagy L.G."/>
            <person name="Floudas D."/>
            <person name="Copeland A."/>
            <person name="Barry K.W."/>
            <person name="Cichocki N."/>
            <person name="Veneault-Fourrey C."/>
            <person name="LaButti K."/>
            <person name="Lindquist E.A."/>
            <person name="Lipzen A."/>
            <person name="Lundell T."/>
            <person name="Morin E."/>
            <person name="Murat C."/>
            <person name="Riley R."/>
            <person name="Ohm R."/>
            <person name="Sun H."/>
            <person name="Tunlid A."/>
            <person name="Henrissat B."/>
            <person name="Grigoriev I.V."/>
            <person name="Hibbett D.S."/>
            <person name="Martin F."/>
        </authorList>
    </citation>
    <scope>NUCLEOTIDE SEQUENCE [LARGE SCALE GENOMIC DNA]</scope>
    <source>
        <strain evidence="2">MAFF 305830</strain>
    </source>
</reference>
<evidence type="ECO:0000313" key="2">
    <source>
        <dbReference type="Proteomes" id="UP000054097"/>
    </source>
</evidence>
<evidence type="ECO:0000313" key="1">
    <source>
        <dbReference type="EMBL" id="KIM29233.1"/>
    </source>
</evidence>
<accession>A0A0C2WSX4</accession>
<dbReference type="Proteomes" id="UP000054097">
    <property type="component" value="Unassembled WGS sequence"/>
</dbReference>
<gene>
    <name evidence="1" type="ORF">M408DRAFT_8303</name>
</gene>
<name>A0A0C2WSX4_SERVB</name>
<dbReference type="AlphaFoldDB" id="A0A0C2WSX4"/>
<organism evidence="1 2">
    <name type="scientific">Serendipita vermifera MAFF 305830</name>
    <dbReference type="NCBI Taxonomy" id="933852"/>
    <lineage>
        <taxon>Eukaryota</taxon>
        <taxon>Fungi</taxon>
        <taxon>Dikarya</taxon>
        <taxon>Basidiomycota</taxon>
        <taxon>Agaricomycotina</taxon>
        <taxon>Agaricomycetes</taxon>
        <taxon>Sebacinales</taxon>
        <taxon>Serendipitaceae</taxon>
        <taxon>Serendipita</taxon>
    </lineage>
</organism>
<sequence length="382" mass="42728">MADGQVDASLVGATITLFSLLLWMQKETRTGINWQALNPPPPPSPPNRNRIMTAIRDIGSTISRRAQRIRESIQSWQRRWQKLLACVDCLSHSRQRSPFGLIFVPSPITGPRLRECLVTHKIRARRYSPKFQLLYKKSENGASVLAIGTHAMNMGRGRFFGIDVDLLVKTDSPSGTPHSLAMRAWTTPMVKALVTIKATKSTQISQHPLSYKVQRLDHRHRQFWNIQLLNRAHADISPARDSTLGLRGLPPLNTSASKRCVQKSLYDEVWLPITRPSLLEMWTRSREESPAGKQGASLTILFCQRKFESLEIAGGGIGICPVEWEHPYGRRGLPPSFNHIGLLVKGSCARPYAKETVNHCAAKVSRTVKYPIASETTDTDGG</sequence>
<proteinExistence type="predicted"/>
<dbReference type="EMBL" id="KN824289">
    <property type="protein sequence ID" value="KIM29233.1"/>
    <property type="molecule type" value="Genomic_DNA"/>
</dbReference>
<reference evidence="1 2" key="1">
    <citation type="submission" date="2014-04" db="EMBL/GenBank/DDBJ databases">
        <authorList>
            <consortium name="DOE Joint Genome Institute"/>
            <person name="Kuo A."/>
            <person name="Zuccaro A."/>
            <person name="Kohler A."/>
            <person name="Nagy L.G."/>
            <person name="Floudas D."/>
            <person name="Copeland A."/>
            <person name="Barry K.W."/>
            <person name="Cichocki N."/>
            <person name="Veneault-Fourrey C."/>
            <person name="LaButti K."/>
            <person name="Lindquist E.A."/>
            <person name="Lipzen A."/>
            <person name="Lundell T."/>
            <person name="Morin E."/>
            <person name="Murat C."/>
            <person name="Sun H."/>
            <person name="Tunlid A."/>
            <person name="Henrissat B."/>
            <person name="Grigoriev I.V."/>
            <person name="Hibbett D.S."/>
            <person name="Martin F."/>
            <person name="Nordberg H.P."/>
            <person name="Cantor M.N."/>
            <person name="Hua S.X."/>
        </authorList>
    </citation>
    <scope>NUCLEOTIDE SEQUENCE [LARGE SCALE GENOMIC DNA]</scope>
    <source>
        <strain evidence="1 2">MAFF 305830</strain>
    </source>
</reference>
<dbReference type="HOGENOM" id="CLU_723934_0_0_1"/>
<keyword evidence="2" id="KW-1185">Reference proteome</keyword>
<protein>
    <submittedName>
        <fullName evidence="1">Uncharacterized protein</fullName>
    </submittedName>
</protein>